<dbReference type="AlphaFoldDB" id="A0A0C3HJA6"/>
<name>A0A0C3HJA6_OIDMZ</name>
<reference evidence="6 7" key="1">
    <citation type="submission" date="2014-04" db="EMBL/GenBank/DDBJ databases">
        <authorList>
            <consortium name="DOE Joint Genome Institute"/>
            <person name="Kuo A."/>
            <person name="Martino E."/>
            <person name="Perotto S."/>
            <person name="Kohler A."/>
            <person name="Nagy L.G."/>
            <person name="Floudas D."/>
            <person name="Copeland A."/>
            <person name="Barry K.W."/>
            <person name="Cichocki N."/>
            <person name="Veneault-Fourrey C."/>
            <person name="LaButti K."/>
            <person name="Lindquist E.A."/>
            <person name="Lipzen A."/>
            <person name="Lundell T."/>
            <person name="Morin E."/>
            <person name="Murat C."/>
            <person name="Sun H."/>
            <person name="Tunlid A."/>
            <person name="Henrissat B."/>
            <person name="Grigoriev I.V."/>
            <person name="Hibbett D.S."/>
            <person name="Martin F."/>
            <person name="Nordberg H.P."/>
            <person name="Cantor M.N."/>
            <person name="Hua S.X."/>
        </authorList>
    </citation>
    <scope>NUCLEOTIDE SEQUENCE [LARGE SCALE GENOMIC DNA]</scope>
    <source>
        <strain evidence="6 7">Zn</strain>
    </source>
</reference>
<dbReference type="Gene3D" id="3.50.50.60">
    <property type="entry name" value="FAD/NAD(P)-binding domain"/>
    <property type="match status" value="1"/>
</dbReference>
<feature type="domain" description="FAD-binding" evidence="5">
    <location>
        <begin position="139"/>
        <end position="389"/>
    </location>
</feature>
<gene>
    <name evidence="6" type="ORF">OIDMADRAFT_144190</name>
</gene>
<keyword evidence="4" id="KW-0503">Monooxygenase</keyword>
<evidence type="ECO:0000256" key="1">
    <source>
        <dbReference type="ARBA" id="ARBA00022630"/>
    </source>
</evidence>
<dbReference type="HOGENOM" id="CLU_009665_4_0_1"/>
<keyword evidence="3" id="KW-0560">Oxidoreductase</keyword>
<evidence type="ECO:0000256" key="3">
    <source>
        <dbReference type="ARBA" id="ARBA00023002"/>
    </source>
</evidence>
<keyword evidence="7" id="KW-1185">Reference proteome</keyword>
<dbReference type="EMBL" id="KN832874">
    <property type="protein sequence ID" value="KIN03135.1"/>
    <property type="molecule type" value="Genomic_DNA"/>
</dbReference>
<organism evidence="6 7">
    <name type="scientific">Oidiodendron maius (strain Zn)</name>
    <dbReference type="NCBI Taxonomy" id="913774"/>
    <lineage>
        <taxon>Eukaryota</taxon>
        <taxon>Fungi</taxon>
        <taxon>Dikarya</taxon>
        <taxon>Ascomycota</taxon>
        <taxon>Pezizomycotina</taxon>
        <taxon>Leotiomycetes</taxon>
        <taxon>Leotiomycetes incertae sedis</taxon>
        <taxon>Myxotrichaceae</taxon>
        <taxon>Oidiodendron</taxon>
    </lineage>
</organism>
<dbReference type="SUPFAM" id="SSF51905">
    <property type="entry name" value="FAD/NAD(P)-binding domain"/>
    <property type="match status" value="1"/>
</dbReference>
<dbReference type="GO" id="GO:0004497">
    <property type="term" value="F:monooxygenase activity"/>
    <property type="evidence" value="ECO:0007669"/>
    <property type="project" value="UniProtKB-KW"/>
</dbReference>
<dbReference type="Pfam" id="PF01494">
    <property type="entry name" value="FAD_binding_3"/>
    <property type="match status" value="1"/>
</dbReference>
<evidence type="ECO:0000256" key="4">
    <source>
        <dbReference type="ARBA" id="ARBA00023033"/>
    </source>
</evidence>
<keyword evidence="2" id="KW-0274">FAD</keyword>
<evidence type="ECO:0000313" key="6">
    <source>
        <dbReference type="EMBL" id="KIN03135.1"/>
    </source>
</evidence>
<proteinExistence type="predicted"/>
<dbReference type="PANTHER" id="PTHR46972">
    <property type="entry name" value="MONOOXYGENASE ASQM-RELATED"/>
    <property type="match status" value="1"/>
</dbReference>
<dbReference type="GO" id="GO:0071949">
    <property type="term" value="F:FAD binding"/>
    <property type="evidence" value="ECO:0007669"/>
    <property type="project" value="InterPro"/>
</dbReference>
<dbReference type="PRINTS" id="PR00420">
    <property type="entry name" value="RNGMNOXGNASE"/>
</dbReference>
<evidence type="ECO:0000259" key="5">
    <source>
        <dbReference type="Pfam" id="PF01494"/>
    </source>
</evidence>
<sequence>MEGDSESSKPFASGKKIIVAGAGIAGLSFVVALRKQWLSQLPTLTPPTIAIYERDPKNFGVEREGYSISIRSDGNAAGLQALSKLNLLETALAQSITGVQEDPGSFGLWDKDWSGILRIKLKTPGNLPVPGMRIARNVLRKILIQSVSAGEEIHWGTTCAGAVKLESGRIEVQLSNGKTDECDLLIAADGSKSKIRSTFRPEDKLNFAGAVAIGGVSRFKDKVPPPVDRDWGFYLSGTGYGLFASPVDEHSAVWSLSYLAKEPREFARQPLSLEQADLILKEARERGKDMAEPFQTLVNATDISTLMILNTLDKQPFPHLNGSLEDMPVVFIGDANHAVSPFAGAGANLALMDGWELAEQLCKCGSLPEALALYDASNLPRATSVVQFSHWAIAFAHFTGWKLTLCIWAARIINRLLFR</sequence>
<reference evidence="7" key="2">
    <citation type="submission" date="2015-01" db="EMBL/GenBank/DDBJ databases">
        <title>Evolutionary Origins and Diversification of the Mycorrhizal Mutualists.</title>
        <authorList>
            <consortium name="DOE Joint Genome Institute"/>
            <consortium name="Mycorrhizal Genomics Consortium"/>
            <person name="Kohler A."/>
            <person name="Kuo A."/>
            <person name="Nagy L.G."/>
            <person name="Floudas D."/>
            <person name="Copeland A."/>
            <person name="Barry K.W."/>
            <person name="Cichocki N."/>
            <person name="Veneault-Fourrey C."/>
            <person name="LaButti K."/>
            <person name="Lindquist E.A."/>
            <person name="Lipzen A."/>
            <person name="Lundell T."/>
            <person name="Morin E."/>
            <person name="Murat C."/>
            <person name="Riley R."/>
            <person name="Ohm R."/>
            <person name="Sun H."/>
            <person name="Tunlid A."/>
            <person name="Henrissat B."/>
            <person name="Grigoriev I.V."/>
            <person name="Hibbett D.S."/>
            <person name="Martin F."/>
        </authorList>
    </citation>
    <scope>NUCLEOTIDE SEQUENCE [LARGE SCALE GENOMIC DNA]</scope>
    <source>
        <strain evidence="7">Zn</strain>
    </source>
</reference>
<dbReference type="InterPro" id="IPR036188">
    <property type="entry name" value="FAD/NAD-bd_sf"/>
</dbReference>
<keyword evidence="1" id="KW-0285">Flavoprotein</keyword>
<dbReference type="OrthoDB" id="655030at2759"/>
<dbReference type="InterPro" id="IPR002938">
    <property type="entry name" value="FAD-bd"/>
</dbReference>
<protein>
    <recommendedName>
        <fullName evidence="5">FAD-binding domain-containing protein</fullName>
    </recommendedName>
</protein>
<dbReference type="InParanoid" id="A0A0C3HJA6"/>
<dbReference type="PANTHER" id="PTHR46972:SF1">
    <property type="entry name" value="FAD DEPENDENT OXIDOREDUCTASE DOMAIN-CONTAINING PROTEIN"/>
    <property type="match status" value="1"/>
</dbReference>
<evidence type="ECO:0000256" key="2">
    <source>
        <dbReference type="ARBA" id="ARBA00022827"/>
    </source>
</evidence>
<dbReference type="STRING" id="913774.A0A0C3HJA6"/>
<evidence type="ECO:0000313" key="7">
    <source>
        <dbReference type="Proteomes" id="UP000054321"/>
    </source>
</evidence>
<dbReference type="Proteomes" id="UP000054321">
    <property type="component" value="Unassembled WGS sequence"/>
</dbReference>
<accession>A0A0C3HJA6</accession>